<accession>A0AAQ3MVG5</accession>
<dbReference type="EMBL" id="CP144692">
    <property type="protein sequence ID" value="WVY97530.1"/>
    <property type="molecule type" value="Genomic_DNA"/>
</dbReference>
<protein>
    <submittedName>
        <fullName evidence="1">Uncharacterized protein</fullName>
    </submittedName>
</protein>
<gene>
    <name evidence="1" type="ORF">V8G54_029681</name>
</gene>
<dbReference type="Proteomes" id="UP001374535">
    <property type="component" value="Chromosome 9"/>
</dbReference>
<proteinExistence type="predicted"/>
<dbReference type="SUPFAM" id="SSF53633">
    <property type="entry name" value="Carbamate kinase-like"/>
    <property type="match status" value="1"/>
</dbReference>
<evidence type="ECO:0000313" key="2">
    <source>
        <dbReference type="Proteomes" id="UP001374535"/>
    </source>
</evidence>
<dbReference type="AlphaFoldDB" id="A0AAQ3MVG5"/>
<dbReference type="Gene3D" id="3.40.1160.10">
    <property type="entry name" value="Acetylglutamate kinase-like"/>
    <property type="match status" value="1"/>
</dbReference>
<sequence>MAQEKESRPIFHRCLQLFMNVLGHDKGYAITTTDSTTPGQYRVDMLSESLPFIQKFCGKTIVVKYGGATMNKAKAIAAGLSGLDGYILTACPNPKVVNLGFVGVARVDPAVLRSFIACCRTHSSNTISNKL</sequence>
<organism evidence="1 2">
    <name type="scientific">Vigna mungo</name>
    <name type="common">Black gram</name>
    <name type="synonym">Phaseolus mungo</name>
    <dbReference type="NCBI Taxonomy" id="3915"/>
    <lineage>
        <taxon>Eukaryota</taxon>
        <taxon>Viridiplantae</taxon>
        <taxon>Streptophyta</taxon>
        <taxon>Embryophyta</taxon>
        <taxon>Tracheophyta</taxon>
        <taxon>Spermatophyta</taxon>
        <taxon>Magnoliopsida</taxon>
        <taxon>eudicotyledons</taxon>
        <taxon>Gunneridae</taxon>
        <taxon>Pentapetalae</taxon>
        <taxon>rosids</taxon>
        <taxon>fabids</taxon>
        <taxon>Fabales</taxon>
        <taxon>Fabaceae</taxon>
        <taxon>Papilionoideae</taxon>
        <taxon>50 kb inversion clade</taxon>
        <taxon>NPAAA clade</taxon>
        <taxon>indigoferoid/millettioid clade</taxon>
        <taxon>Phaseoleae</taxon>
        <taxon>Vigna</taxon>
    </lineage>
</organism>
<evidence type="ECO:0000313" key="1">
    <source>
        <dbReference type="EMBL" id="WVY97530.1"/>
    </source>
</evidence>
<reference evidence="1 2" key="1">
    <citation type="journal article" date="2023" name="Life. Sci Alliance">
        <title>Evolutionary insights into 3D genome organization and epigenetic landscape of Vigna mungo.</title>
        <authorList>
            <person name="Junaid A."/>
            <person name="Singh B."/>
            <person name="Bhatia S."/>
        </authorList>
    </citation>
    <scope>NUCLEOTIDE SEQUENCE [LARGE SCALE GENOMIC DNA]</scope>
    <source>
        <strain evidence="1">Urdbean</strain>
    </source>
</reference>
<keyword evidence="2" id="KW-1185">Reference proteome</keyword>
<dbReference type="InterPro" id="IPR036393">
    <property type="entry name" value="AceGlu_kinase-like_sf"/>
</dbReference>
<name>A0AAQ3MVG5_VIGMU</name>